<name>A0ABN0IPH9_9STRE</name>
<protein>
    <submittedName>
        <fullName evidence="2">Uncharacterized protein</fullName>
    </submittedName>
</protein>
<evidence type="ECO:0000256" key="1">
    <source>
        <dbReference type="SAM" id="Phobius"/>
    </source>
</evidence>
<reference evidence="2 3" key="1">
    <citation type="journal article" date="2013" name="PLoS ONE">
        <title>Comparative Genomic Characterization of Three Streptococcus parauberis Strains in Fish Pathogen, as Assessed by Wide-Genome Analyses.</title>
        <authorList>
            <person name="Nho S.W."/>
            <person name="Hikima J."/>
            <person name="Park S.B."/>
            <person name="Jang H.B."/>
            <person name="Cha I.S."/>
            <person name="Yasuike M."/>
            <person name="Nakamura Y."/>
            <person name="Fujiwara A."/>
            <person name="Sano M."/>
            <person name="Kanai K."/>
            <person name="Kondo H."/>
            <person name="Hirono I."/>
            <person name="Takeyama H."/>
            <person name="Aoki T."/>
            <person name="Jung T.S."/>
        </authorList>
    </citation>
    <scope>NUCLEOTIDE SEQUENCE [LARGE SCALE GENOMIC DNA]</scope>
    <source>
        <strain evidence="2 3">KRS-02083</strain>
    </source>
</reference>
<dbReference type="EMBL" id="ALYM01000008">
    <property type="protein sequence ID" value="EMG24685.1"/>
    <property type="molecule type" value="Genomic_DNA"/>
</dbReference>
<organism evidence="2 3">
    <name type="scientific">Streptococcus parauberis KRS-02083</name>
    <dbReference type="NCBI Taxonomy" id="1207545"/>
    <lineage>
        <taxon>Bacteria</taxon>
        <taxon>Bacillati</taxon>
        <taxon>Bacillota</taxon>
        <taxon>Bacilli</taxon>
        <taxon>Lactobacillales</taxon>
        <taxon>Streptococcaceae</taxon>
        <taxon>Streptococcus</taxon>
    </lineage>
</organism>
<comment type="caution">
    <text evidence="2">The sequence shown here is derived from an EMBL/GenBank/DDBJ whole genome shotgun (WGS) entry which is preliminary data.</text>
</comment>
<feature type="transmembrane region" description="Helical" evidence="1">
    <location>
        <begin position="6"/>
        <end position="27"/>
    </location>
</feature>
<dbReference type="RefSeq" id="WP_003108726.1">
    <property type="nucleotide sequence ID" value="NZ_ALYM01000008.1"/>
</dbReference>
<gene>
    <name evidence="2" type="ORF">SPJ1_1944</name>
</gene>
<sequence>MEELALSTVGYFIVLAVLVIVLIIILASECPVNIDIDTSEDNEQKETPAYLSRYGRIIQM</sequence>
<keyword evidence="1" id="KW-0812">Transmembrane</keyword>
<evidence type="ECO:0000313" key="3">
    <source>
        <dbReference type="Proteomes" id="UP000011769"/>
    </source>
</evidence>
<accession>A0ABN0IPH9</accession>
<keyword evidence="1" id="KW-1133">Transmembrane helix</keyword>
<dbReference type="Proteomes" id="UP000011769">
    <property type="component" value="Unassembled WGS sequence"/>
</dbReference>
<keyword evidence="1" id="KW-0472">Membrane</keyword>
<evidence type="ECO:0000313" key="2">
    <source>
        <dbReference type="EMBL" id="EMG24685.1"/>
    </source>
</evidence>
<proteinExistence type="predicted"/>
<keyword evidence="3" id="KW-1185">Reference proteome</keyword>